<dbReference type="InterPro" id="IPR012291">
    <property type="entry name" value="CBM2_carb-bd_dom_sf"/>
</dbReference>
<dbReference type="EMBL" id="FOFV01000006">
    <property type="protein sequence ID" value="SER07892.1"/>
    <property type="molecule type" value="Genomic_DNA"/>
</dbReference>
<evidence type="ECO:0000313" key="4">
    <source>
        <dbReference type="Proteomes" id="UP000199503"/>
    </source>
</evidence>
<dbReference type="SMART" id="SM00637">
    <property type="entry name" value="CBD_II"/>
    <property type="match status" value="1"/>
</dbReference>
<name>A0A1H9L8T0_9PSEU</name>
<accession>A0A1H9L8T0</accession>
<evidence type="ECO:0000313" key="3">
    <source>
        <dbReference type="EMBL" id="SER07892.1"/>
    </source>
</evidence>
<dbReference type="SUPFAM" id="SSF49384">
    <property type="entry name" value="Carbohydrate-binding domain"/>
    <property type="match status" value="1"/>
</dbReference>
<protein>
    <submittedName>
        <fullName evidence="3">Cellulose binding domain-containing protein</fullName>
    </submittedName>
</protein>
<evidence type="ECO:0000259" key="2">
    <source>
        <dbReference type="PROSITE" id="PS51173"/>
    </source>
</evidence>
<feature type="region of interest" description="Disordered" evidence="1">
    <location>
        <begin position="100"/>
        <end position="159"/>
    </location>
</feature>
<feature type="compositionally biased region" description="Low complexity" evidence="1">
    <location>
        <begin position="129"/>
        <end position="159"/>
    </location>
</feature>
<dbReference type="Gene3D" id="2.60.40.290">
    <property type="match status" value="1"/>
</dbReference>
<dbReference type="GO" id="GO:0030247">
    <property type="term" value="F:polysaccharide binding"/>
    <property type="evidence" value="ECO:0007669"/>
    <property type="project" value="UniProtKB-UniRule"/>
</dbReference>
<dbReference type="Proteomes" id="UP000199503">
    <property type="component" value="Unassembled WGS sequence"/>
</dbReference>
<organism evidence="3 4">
    <name type="scientific">Lentzea albida</name>
    <dbReference type="NCBI Taxonomy" id="65499"/>
    <lineage>
        <taxon>Bacteria</taxon>
        <taxon>Bacillati</taxon>
        <taxon>Actinomycetota</taxon>
        <taxon>Actinomycetes</taxon>
        <taxon>Pseudonocardiales</taxon>
        <taxon>Pseudonocardiaceae</taxon>
        <taxon>Lentzea</taxon>
    </lineage>
</organism>
<dbReference type="STRING" id="65499.SAMN04488000_10620"/>
<dbReference type="GO" id="GO:0005975">
    <property type="term" value="P:carbohydrate metabolic process"/>
    <property type="evidence" value="ECO:0007669"/>
    <property type="project" value="InterPro"/>
</dbReference>
<dbReference type="InterPro" id="IPR016071">
    <property type="entry name" value="Staphylococal_nuclease_OB-fold"/>
</dbReference>
<proteinExistence type="predicted"/>
<keyword evidence="4" id="KW-1185">Reference proteome</keyword>
<dbReference type="GO" id="GO:0004553">
    <property type="term" value="F:hydrolase activity, hydrolyzing O-glycosyl compounds"/>
    <property type="evidence" value="ECO:0007669"/>
    <property type="project" value="InterPro"/>
</dbReference>
<dbReference type="InterPro" id="IPR035437">
    <property type="entry name" value="SNase_OB-fold_sf"/>
</dbReference>
<dbReference type="InterPro" id="IPR008965">
    <property type="entry name" value="CBM2/CBM3_carb-bd_dom_sf"/>
</dbReference>
<reference evidence="4" key="1">
    <citation type="submission" date="2016-10" db="EMBL/GenBank/DDBJ databases">
        <authorList>
            <person name="Varghese N."/>
            <person name="Submissions S."/>
        </authorList>
    </citation>
    <scope>NUCLEOTIDE SEQUENCE [LARGE SCALE GENOMIC DNA]</scope>
    <source>
        <strain evidence="4">DSM 44437</strain>
    </source>
</reference>
<evidence type="ECO:0000256" key="1">
    <source>
        <dbReference type="SAM" id="MobiDB-lite"/>
    </source>
</evidence>
<dbReference type="Gene3D" id="2.40.50.90">
    <property type="match status" value="1"/>
</dbReference>
<dbReference type="AlphaFoldDB" id="A0A1H9L8T0"/>
<gene>
    <name evidence="3" type="ORF">SAMN04488000_10620</name>
</gene>
<dbReference type="Pfam" id="PF00553">
    <property type="entry name" value="CBM_2"/>
    <property type="match status" value="1"/>
</dbReference>
<dbReference type="PROSITE" id="PS51173">
    <property type="entry name" value="CBM2"/>
    <property type="match status" value="1"/>
</dbReference>
<dbReference type="SMART" id="SM00318">
    <property type="entry name" value="SNc"/>
    <property type="match status" value="1"/>
</dbReference>
<dbReference type="SUPFAM" id="SSF50199">
    <property type="entry name" value="Staphylococcal nuclease"/>
    <property type="match status" value="1"/>
</dbReference>
<sequence length="276" mass="28725">MQVRQPTLVKDVQGELSAVVRKVIDGRTIELDTGERVQVSSLAPPATCWAASARTFAEKRLLAKTVRVTTVTPGEVHLRLEDDTDYASLAVREGALRAQSGAGALADAEKGAEREDRGLWGAPCNGKDTSSSSAAPTTTTAPSSSQPAESSKAAATTTTAPPVVTPTAAAATCTVAYRVDNQWQGGFQGRVTIRNNGGSSINGWTLRWSFADGQTVREVWNATVSQRNGSVSVTGVDQARTIPSRGEVTIGFIGASGGRNTAPSSFTLNEAACTTG</sequence>
<dbReference type="InterPro" id="IPR001919">
    <property type="entry name" value="CBD2"/>
</dbReference>
<feature type="compositionally biased region" description="Basic and acidic residues" evidence="1">
    <location>
        <begin position="107"/>
        <end position="118"/>
    </location>
</feature>
<feature type="domain" description="CBM2" evidence="2">
    <location>
        <begin position="166"/>
        <end position="276"/>
    </location>
</feature>